<dbReference type="Proteomes" id="UP001302257">
    <property type="component" value="Chromosome"/>
</dbReference>
<reference evidence="1 2" key="1">
    <citation type="submission" date="2023-08" db="EMBL/GenBank/DDBJ databases">
        <title>Rhodoferax potami sp. nov. and Rhodoferax mekongensis sp. nov., isolated from the Mekong River in Thailand.</title>
        <authorList>
            <person name="Kitikhun S."/>
            <person name="Charoenyingcharoen P."/>
            <person name="Siriarchawattana P."/>
            <person name="Likhitrattanapisal S."/>
            <person name="Nilsakha T."/>
            <person name="Chanpet A."/>
            <person name="Rattanawaree P."/>
            <person name="Ingsriswang S."/>
        </authorList>
    </citation>
    <scope>NUCLEOTIDE SEQUENCE [LARGE SCALE GENOMIC DNA]</scope>
    <source>
        <strain evidence="1 2">TBRC 17307</strain>
    </source>
</reference>
<accession>A0ABZ0B4N8</accession>
<dbReference type="RefSeq" id="WP_313868771.1">
    <property type="nucleotide sequence ID" value="NZ_CP132507.1"/>
</dbReference>
<proteinExistence type="predicted"/>
<sequence length="176" mass="19608">MATSPRKRGTTIQTNTFERKGAMDAAAAQIIQGAVKVNVAKALQTGDAPFEAQEIAVEKIISPDQIPLEAFMAQELEIHLMDAATEDEPQFVEVNVNGHYRMLVRGETHMVRRYHVAVLAQAKDQRLQQKKIVNGDGSMGFEEKMVSRQMYPFSIVSDPAGRRGAEWIKQQLANAR</sequence>
<protein>
    <submittedName>
        <fullName evidence="1">Uncharacterized protein</fullName>
    </submittedName>
</protein>
<dbReference type="EMBL" id="CP132507">
    <property type="protein sequence ID" value="WNO06049.1"/>
    <property type="molecule type" value="Genomic_DNA"/>
</dbReference>
<evidence type="ECO:0000313" key="1">
    <source>
        <dbReference type="EMBL" id="WNO06049.1"/>
    </source>
</evidence>
<organism evidence="1 2">
    <name type="scientific">Rhodoferax mekongensis</name>
    <dbReference type="NCBI Taxonomy" id="3068341"/>
    <lineage>
        <taxon>Bacteria</taxon>
        <taxon>Pseudomonadati</taxon>
        <taxon>Pseudomonadota</taxon>
        <taxon>Betaproteobacteria</taxon>
        <taxon>Burkholderiales</taxon>
        <taxon>Comamonadaceae</taxon>
        <taxon>Rhodoferax</taxon>
    </lineage>
</organism>
<evidence type="ECO:0000313" key="2">
    <source>
        <dbReference type="Proteomes" id="UP001302257"/>
    </source>
</evidence>
<keyword evidence="2" id="KW-1185">Reference proteome</keyword>
<name>A0ABZ0B4N8_9BURK</name>
<gene>
    <name evidence="1" type="ORF">RAN89_06360</name>
</gene>